<keyword evidence="1" id="KW-0812">Transmembrane</keyword>
<dbReference type="RefSeq" id="WP_369044697.1">
    <property type="nucleotide sequence ID" value="NZ_CP163302.1"/>
</dbReference>
<dbReference type="AlphaFoldDB" id="A0AB39KZ17"/>
<keyword evidence="1" id="KW-0472">Membrane</keyword>
<evidence type="ECO:0000256" key="1">
    <source>
        <dbReference type="SAM" id="Phobius"/>
    </source>
</evidence>
<proteinExistence type="predicted"/>
<protein>
    <recommendedName>
        <fullName evidence="3">LysE type translocator</fullName>
    </recommendedName>
</protein>
<dbReference type="EMBL" id="CP163302">
    <property type="protein sequence ID" value="XDP43800.1"/>
    <property type="molecule type" value="Genomic_DNA"/>
</dbReference>
<name>A0AB39KZ17_9MICC</name>
<evidence type="ECO:0000313" key="2">
    <source>
        <dbReference type="EMBL" id="XDP43800.1"/>
    </source>
</evidence>
<reference evidence="2" key="1">
    <citation type="submission" date="2024-07" db="EMBL/GenBank/DDBJ databases">
        <authorList>
            <person name="fu j."/>
        </authorList>
    </citation>
    <scope>NUCLEOTIDE SEQUENCE</scope>
    <source>
        <strain evidence="2">P10A9</strain>
    </source>
</reference>
<keyword evidence="1" id="KW-1133">Transmembrane helix</keyword>
<accession>A0AB39KZ17</accession>
<organism evidence="2">
    <name type="scientific">Sinomonas puerhi</name>
    <dbReference type="NCBI Taxonomy" id="3238584"/>
    <lineage>
        <taxon>Bacteria</taxon>
        <taxon>Bacillati</taxon>
        <taxon>Actinomycetota</taxon>
        <taxon>Actinomycetes</taxon>
        <taxon>Micrococcales</taxon>
        <taxon>Micrococcaceae</taxon>
        <taxon>Sinomonas</taxon>
    </lineage>
</organism>
<gene>
    <name evidence="2" type="ORF">AB5L97_10810</name>
</gene>
<feature type="transmembrane region" description="Helical" evidence="1">
    <location>
        <begin position="35"/>
        <end position="56"/>
    </location>
</feature>
<sequence>MRGLLIMVMAYLAVADAALLGLVLAARYPIVSRSGWVAFARLGGVLAALVAAGRIVS</sequence>
<evidence type="ECO:0008006" key="3">
    <source>
        <dbReference type="Google" id="ProtNLM"/>
    </source>
</evidence>
<dbReference type="KEGG" id="spue:AB5L97_10810"/>